<organism evidence="1">
    <name type="scientific">marine metagenome</name>
    <dbReference type="NCBI Taxonomy" id="408172"/>
    <lineage>
        <taxon>unclassified sequences</taxon>
        <taxon>metagenomes</taxon>
        <taxon>ecological metagenomes</taxon>
    </lineage>
</organism>
<evidence type="ECO:0000313" key="1">
    <source>
        <dbReference type="EMBL" id="SVA87050.1"/>
    </source>
</evidence>
<name>A0A381ZCT6_9ZZZZ</name>
<dbReference type="EMBL" id="UINC01020821">
    <property type="protein sequence ID" value="SVA87050.1"/>
    <property type="molecule type" value="Genomic_DNA"/>
</dbReference>
<protein>
    <submittedName>
        <fullName evidence="1">Uncharacterized protein</fullName>
    </submittedName>
</protein>
<sequence length="61" mass="6867">MKLLNDLILPDDGLVQALHKLLQMGEVGLDVYQSFFMRHGDRLPQACLGIDHRGRANLHAD</sequence>
<dbReference type="AlphaFoldDB" id="A0A381ZCT6"/>
<proteinExistence type="predicted"/>
<accession>A0A381ZCT6</accession>
<reference evidence="1" key="1">
    <citation type="submission" date="2018-05" db="EMBL/GenBank/DDBJ databases">
        <authorList>
            <person name="Lanie J.A."/>
            <person name="Ng W.-L."/>
            <person name="Kazmierczak K.M."/>
            <person name="Andrzejewski T.M."/>
            <person name="Davidsen T.M."/>
            <person name="Wayne K.J."/>
            <person name="Tettelin H."/>
            <person name="Glass J.I."/>
            <person name="Rusch D."/>
            <person name="Podicherti R."/>
            <person name="Tsui H.-C.T."/>
            <person name="Winkler M.E."/>
        </authorList>
    </citation>
    <scope>NUCLEOTIDE SEQUENCE</scope>
</reference>
<gene>
    <name evidence="1" type="ORF">METZ01_LOCUS139904</name>
</gene>